<evidence type="ECO:0000313" key="2">
    <source>
        <dbReference type="EMBL" id="KAE8659566.1"/>
    </source>
</evidence>
<dbReference type="PANTHER" id="PTHR33193:SF43">
    <property type="entry name" value="TRANSMEMBRANE PROTEIN DDB_G0273707_DDB_G0273361-LIKE"/>
    <property type="match status" value="1"/>
</dbReference>
<feature type="region of interest" description="Disordered" evidence="1">
    <location>
        <begin position="1"/>
        <end position="22"/>
    </location>
</feature>
<protein>
    <submittedName>
        <fullName evidence="2">Type 1 diacylglycerol acyltransferase</fullName>
    </submittedName>
</protein>
<gene>
    <name evidence="2" type="ORF">F3Y22_tig00116962pilonHSYRG00655</name>
</gene>
<dbReference type="GO" id="GO:0016746">
    <property type="term" value="F:acyltransferase activity"/>
    <property type="evidence" value="ECO:0007669"/>
    <property type="project" value="UniProtKB-KW"/>
</dbReference>
<reference evidence="2" key="1">
    <citation type="submission" date="2019-09" db="EMBL/GenBank/DDBJ databases">
        <title>Draft genome information of white flower Hibiscus syriacus.</title>
        <authorList>
            <person name="Kim Y.-M."/>
        </authorList>
    </citation>
    <scope>NUCLEOTIDE SEQUENCE [LARGE SCALE GENOMIC DNA]</scope>
    <source>
        <strain evidence="2">YM2019G1</strain>
    </source>
</reference>
<keyword evidence="2" id="KW-0808">Transferase</keyword>
<evidence type="ECO:0000256" key="1">
    <source>
        <dbReference type="SAM" id="MobiDB-lite"/>
    </source>
</evidence>
<comment type="caution">
    <text evidence="2">The sequence shown here is derived from an EMBL/GenBank/DDBJ whole genome shotgun (WGS) entry which is preliminary data.</text>
</comment>
<evidence type="ECO:0000313" key="3">
    <source>
        <dbReference type="Proteomes" id="UP000436088"/>
    </source>
</evidence>
<dbReference type="PANTHER" id="PTHR33193">
    <property type="entry name" value="DOMAIN PROTEIN, PUTATIVE (DUF3511)-RELATED"/>
    <property type="match status" value="1"/>
</dbReference>
<keyword evidence="3" id="KW-1185">Reference proteome</keyword>
<dbReference type="Proteomes" id="UP000436088">
    <property type="component" value="Unassembled WGS sequence"/>
</dbReference>
<accession>A0A6A2XBR4</accession>
<keyword evidence="2" id="KW-0012">Acyltransferase</keyword>
<feature type="compositionally biased region" description="Basic and acidic residues" evidence="1">
    <location>
        <begin position="1"/>
        <end position="16"/>
    </location>
</feature>
<proteinExistence type="predicted"/>
<sequence>MEGFKSKSYRDGEMQKEGGPSNMQDLRCYSATYANAVQPNQIKMKKSKSSFGSSSKTWTFNDPELLRKKRVAGYKVMLLKAR</sequence>
<dbReference type="EMBL" id="VEPZ02001737">
    <property type="protein sequence ID" value="KAE8659566.1"/>
    <property type="molecule type" value="Genomic_DNA"/>
</dbReference>
<name>A0A6A2XBR4_HIBSY</name>
<organism evidence="2 3">
    <name type="scientific">Hibiscus syriacus</name>
    <name type="common">Rose of Sharon</name>
    <dbReference type="NCBI Taxonomy" id="106335"/>
    <lineage>
        <taxon>Eukaryota</taxon>
        <taxon>Viridiplantae</taxon>
        <taxon>Streptophyta</taxon>
        <taxon>Embryophyta</taxon>
        <taxon>Tracheophyta</taxon>
        <taxon>Spermatophyta</taxon>
        <taxon>Magnoliopsida</taxon>
        <taxon>eudicotyledons</taxon>
        <taxon>Gunneridae</taxon>
        <taxon>Pentapetalae</taxon>
        <taxon>rosids</taxon>
        <taxon>malvids</taxon>
        <taxon>Malvales</taxon>
        <taxon>Malvaceae</taxon>
        <taxon>Malvoideae</taxon>
        <taxon>Hibiscus</taxon>
    </lineage>
</organism>
<dbReference type="AlphaFoldDB" id="A0A6A2XBR4"/>